<evidence type="ECO:0000256" key="3">
    <source>
        <dbReference type="ARBA" id="ARBA00001522"/>
    </source>
</evidence>
<comment type="similarity">
    <text evidence="7">Belongs to the CobU/CobP family.</text>
</comment>
<dbReference type="GO" id="GO:0008820">
    <property type="term" value="F:cobinamide phosphate guanylyltransferase activity"/>
    <property type="evidence" value="ECO:0007669"/>
    <property type="project" value="UniProtKB-EC"/>
</dbReference>
<organism evidence="21 22">
    <name type="scientific">Neomoorella thermoacetica</name>
    <name type="common">Clostridium thermoaceticum</name>
    <dbReference type="NCBI Taxonomy" id="1525"/>
    <lineage>
        <taxon>Bacteria</taxon>
        <taxon>Bacillati</taxon>
        <taxon>Bacillota</taxon>
        <taxon>Clostridia</taxon>
        <taxon>Neomoorellales</taxon>
        <taxon>Neomoorellaceae</taxon>
        <taxon>Neomoorella</taxon>
    </lineage>
</organism>
<dbReference type="SUPFAM" id="SSF52540">
    <property type="entry name" value="P-loop containing nucleoside triphosphate hydrolases"/>
    <property type="match status" value="1"/>
</dbReference>
<evidence type="ECO:0000256" key="18">
    <source>
        <dbReference type="PIRSR" id="PIRSR006135-1"/>
    </source>
</evidence>
<dbReference type="GO" id="GO:0009236">
    <property type="term" value="P:cobalamin biosynthetic process"/>
    <property type="evidence" value="ECO:0007669"/>
    <property type="project" value="UniProtKB-UniPathway"/>
</dbReference>
<protein>
    <recommendedName>
        <fullName evidence="16">Adenosylcobinamide kinase</fullName>
        <ecNumber evidence="8">2.7.1.156</ecNumber>
        <ecNumber evidence="9">2.7.7.62</ecNumber>
    </recommendedName>
    <alternativeName>
        <fullName evidence="17">Adenosylcobinamide-phosphate guanylyltransferase</fullName>
    </alternativeName>
</protein>
<gene>
    <name evidence="21" type="primary">cobU</name>
    <name evidence="21" type="ORF">MOTE_16040</name>
</gene>
<dbReference type="InterPro" id="IPR003593">
    <property type="entry name" value="AAA+_ATPase"/>
</dbReference>
<feature type="binding site" evidence="19">
    <location>
        <position position="86"/>
    </location>
    <ligand>
        <name>GTP</name>
        <dbReference type="ChEBI" id="CHEBI:37565"/>
    </ligand>
</feature>
<evidence type="ECO:0000313" key="21">
    <source>
        <dbReference type="EMBL" id="OIQ58850.1"/>
    </source>
</evidence>
<evidence type="ECO:0000256" key="2">
    <source>
        <dbReference type="ARBA" id="ARBA00000711"/>
    </source>
</evidence>
<dbReference type="GO" id="GO:0005524">
    <property type="term" value="F:ATP binding"/>
    <property type="evidence" value="ECO:0007669"/>
    <property type="project" value="UniProtKB-KW"/>
</dbReference>
<comment type="function">
    <text evidence="4">Catalyzes ATP-dependent phosphorylation of adenosylcobinamide and addition of GMP to adenosylcobinamide phosphate.</text>
</comment>
<evidence type="ECO:0000256" key="19">
    <source>
        <dbReference type="PIRSR" id="PIRSR006135-2"/>
    </source>
</evidence>
<dbReference type="NCBIfam" id="NF004469">
    <property type="entry name" value="PRK05800.1"/>
    <property type="match status" value="1"/>
</dbReference>
<dbReference type="PANTHER" id="PTHR34848:SF1">
    <property type="entry name" value="BIFUNCTIONAL ADENOSYLCOBALAMIN BIOSYNTHESIS PROTEIN COBU"/>
    <property type="match status" value="1"/>
</dbReference>
<evidence type="ECO:0000256" key="4">
    <source>
        <dbReference type="ARBA" id="ARBA00003889"/>
    </source>
</evidence>
<keyword evidence="15 19" id="KW-0342">GTP-binding</keyword>
<feature type="active site" description="GMP-histidine intermediate" evidence="18">
    <location>
        <position position="52"/>
    </location>
</feature>
<dbReference type="EC" id="2.7.7.62" evidence="9"/>
<keyword evidence="21" id="KW-0548">Nucleotidyltransferase</keyword>
<evidence type="ECO:0000256" key="11">
    <source>
        <dbReference type="ARBA" id="ARBA00022679"/>
    </source>
</evidence>
<evidence type="ECO:0000256" key="1">
    <source>
        <dbReference type="ARBA" id="ARBA00000312"/>
    </source>
</evidence>
<dbReference type="EMBL" id="MDDC01000011">
    <property type="protein sequence ID" value="OIQ58850.1"/>
    <property type="molecule type" value="Genomic_DNA"/>
</dbReference>
<comment type="catalytic activity">
    <reaction evidence="3">
        <text>adenosylcob(III)inamide + GTP = adenosylcob(III)inamide phosphate + GDP + H(+)</text>
        <dbReference type="Rhea" id="RHEA:15765"/>
        <dbReference type="ChEBI" id="CHEBI:2480"/>
        <dbReference type="ChEBI" id="CHEBI:15378"/>
        <dbReference type="ChEBI" id="CHEBI:37565"/>
        <dbReference type="ChEBI" id="CHEBI:58189"/>
        <dbReference type="ChEBI" id="CHEBI:58502"/>
        <dbReference type="EC" id="2.7.1.156"/>
    </reaction>
</comment>
<comment type="pathway">
    <text evidence="6">Cofactor biosynthesis; adenosylcobalamin biosynthesis; adenosylcobalamin from cob(II)yrinate a,c-diamide: step 5/7.</text>
</comment>
<dbReference type="AlphaFoldDB" id="A0A1J5NJ45"/>
<evidence type="ECO:0000256" key="8">
    <source>
        <dbReference type="ARBA" id="ARBA00012016"/>
    </source>
</evidence>
<dbReference type="InterPro" id="IPR027417">
    <property type="entry name" value="P-loop_NTPase"/>
</dbReference>
<evidence type="ECO:0000256" key="6">
    <source>
        <dbReference type="ARBA" id="ARBA00005159"/>
    </source>
</evidence>
<evidence type="ECO:0000256" key="15">
    <source>
        <dbReference type="ARBA" id="ARBA00023134"/>
    </source>
</evidence>
<dbReference type="UniPathway" id="UPA00148">
    <property type="reaction ID" value="UER00236"/>
</dbReference>
<dbReference type="PIRSF" id="PIRSF006135">
    <property type="entry name" value="CobU"/>
    <property type="match status" value="1"/>
</dbReference>
<feature type="binding site" evidence="19">
    <location>
        <begin position="36"/>
        <end position="38"/>
    </location>
    <ligand>
        <name>GTP</name>
        <dbReference type="ChEBI" id="CHEBI:37565"/>
    </ligand>
</feature>
<sequence length="195" mass="21653">MERGPLIMVTGGSRSGKSSLAENLAGEAGGEVVYLATAMVKDEEMAARVALHRNRRPASWRTIETPLEVIETIKREGRQADTLLLDSLGMWLSNLLNDYHYQVENDREQREELVAKITARARELAITAYQVRARVIVVTEEVGLGLVPSHPLGRLFRDLLGLANQELARRADRVYLVVAGLPVVLKGREQAVTGW</sequence>
<dbReference type="InterPro" id="IPR003203">
    <property type="entry name" value="CobU/CobP"/>
</dbReference>
<evidence type="ECO:0000256" key="7">
    <source>
        <dbReference type="ARBA" id="ARBA00007490"/>
    </source>
</evidence>
<dbReference type="Pfam" id="PF02283">
    <property type="entry name" value="CobU"/>
    <property type="match status" value="1"/>
</dbReference>
<keyword evidence="10" id="KW-0169">Cobalamin biosynthesis</keyword>
<dbReference type="EC" id="2.7.1.156" evidence="8"/>
<keyword evidence="11 21" id="KW-0808">Transferase</keyword>
<comment type="pathway">
    <text evidence="5">Cofactor biosynthesis; adenosylcobalamin biosynthesis; adenosylcobalamin from cob(II)yrinate a,c-diamide: step 6/7.</text>
</comment>
<evidence type="ECO:0000256" key="17">
    <source>
        <dbReference type="ARBA" id="ARBA00030571"/>
    </source>
</evidence>
<comment type="catalytic activity">
    <reaction evidence="1">
        <text>adenosylcob(III)inamide + ATP = adenosylcob(III)inamide phosphate + ADP + H(+)</text>
        <dbReference type="Rhea" id="RHEA:15769"/>
        <dbReference type="ChEBI" id="CHEBI:2480"/>
        <dbReference type="ChEBI" id="CHEBI:15378"/>
        <dbReference type="ChEBI" id="CHEBI:30616"/>
        <dbReference type="ChEBI" id="CHEBI:58502"/>
        <dbReference type="ChEBI" id="CHEBI:456216"/>
        <dbReference type="EC" id="2.7.1.156"/>
    </reaction>
</comment>
<evidence type="ECO:0000256" key="9">
    <source>
        <dbReference type="ARBA" id="ARBA00012523"/>
    </source>
</evidence>
<dbReference type="GO" id="GO:0005525">
    <property type="term" value="F:GTP binding"/>
    <property type="evidence" value="ECO:0007669"/>
    <property type="project" value="UniProtKB-KW"/>
</dbReference>
<dbReference type="PANTHER" id="PTHR34848">
    <property type="match status" value="1"/>
</dbReference>
<evidence type="ECO:0000256" key="5">
    <source>
        <dbReference type="ARBA" id="ARBA00004692"/>
    </source>
</evidence>
<dbReference type="Gene3D" id="3.40.50.300">
    <property type="entry name" value="P-loop containing nucleotide triphosphate hydrolases"/>
    <property type="match status" value="1"/>
</dbReference>
<feature type="binding site" evidence="19">
    <location>
        <begin position="53"/>
        <end position="56"/>
    </location>
    <ligand>
        <name>GTP</name>
        <dbReference type="ChEBI" id="CHEBI:37565"/>
    </ligand>
</feature>
<feature type="domain" description="AAA+ ATPase" evidence="20">
    <location>
        <begin position="3"/>
        <end position="166"/>
    </location>
</feature>
<reference evidence="21 22" key="1">
    <citation type="submission" date="2016-08" db="EMBL/GenBank/DDBJ databases">
        <title>Genome-based comparison of Moorella thermoacetic strains.</title>
        <authorList>
            <person name="Poehlein A."/>
            <person name="Bengelsdorf F.R."/>
            <person name="Esser C."/>
            <person name="Duerre P."/>
            <person name="Daniel R."/>
        </authorList>
    </citation>
    <scope>NUCLEOTIDE SEQUENCE [LARGE SCALE GENOMIC DNA]</scope>
    <source>
        <strain evidence="21 22">DSM 21394</strain>
    </source>
</reference>
<keyword evidence="12 19" id="KW-0547">Nucleotide-binding</keyword>
<accession>A0A1J5NJ45</accession>
<evidence type="ECO:0000256" key="12">
    <source>
        <dbReference type="ARBA" id="ARBA00022741"/>
    </source>
</evidence>
<evidence type="ECO:0000259" key="20">
    <source>
        <dbReference type="SMART" id="SM00382"/>
    </source>
</evidence>
<comment type="catalytic activity">
    <reaction evidence="2">
        <text>adenosylcob(III)inamide phosphate + GTP + H(+) = adenosylcob(III)inamide-GDP + diphosphate</text>
        <dbReference type="Rhea" id="RHEA:22712"/>
        <dbReference type="ChEBI" id="CHEBI:15378"/>
        <dbReference type="ChEBI" id="CHEBI:33019"/>
        <dbReference type="ChEBI" id="CHEBI:37565"/>
        <dbReference type="ChEBI" id="CHEBI:58502"/>
        <dbReference type="ChEBI" id="CHEBI:60487"/>
        <dbReference type="EC" id="2.7.7.62"/>
    </reaction>
</comment>
<dbReference type="OrthoDB" id="9799422at2"/>
<name>A0A1J5NJ45_NEOTH</name>
<feature type="binding site" evidence="19">
    <location>
        <begin position="11"/>
        <end position="18"/>
    </location>
    <ligand>
        <name>GTP</name>
        <dbReference type="ChEBI" id="CHEBI:37565"/>
    </ligand>
</feature>
<dbReference type="SMART" id="SM00382">
    <property type="entry name" value="AAA"/>
    <property type="match status" value="1"/>
</dbReference>
<keyword evidence="14" id="KW-0067">ATP-binding</keyword>
<dbReference type="CDD" id="cd00544">
    <property type="entry name" value="CobU"/>
    <property type="match status" value="1"/>
</dbReference>
<feature type="binding site" evidence="19">
    <location>
        <position position="64"/>
    </location>
    <ligand>
        <name>GTP</name>
        <dbReference type="ChEBI" id="CHEBI:37565"/>
    </ligand>
</feature>
<evidence type="ECO:0000256" key="10">
    <source>
        <dbReference type="ARBA" id="ARBA00022573"/>
    </source>
</evidence>
<keyword evidence="13" id="KW-0418">Kinase</keyword>
<evidence type="ECO:0000313" key="22">
    <source>
        <dbReference type="Proteomes" id="UP000182811"/>
    </source>
</evidence>
<dbReference type="Proteomes" id="UP000182811">
    <property type="component" value="Unassembled WGS sequence"/>
</dbReference>
<evidence type="ECO:0000256" key="13">
    <source>
        <dbReference type="ARBA" id="ARBA00022777"/>
    </source>
</evidence>
<evidence type="ECO:0000256" key="14">
    <source>
        <dbReference type="ARBA" id="ARBA00022840"/>
    </source>
</evidence>
<evidence type="ECO:0000256" key="16">
    <source>
        <dbReference type="ARBA" id="ARBA00029570"/>
    </source>
</evidence>
<dbReference type="GO" id="GO:0043752">
    <property type="term" value="F:adenosylcobinamide kinase activity"/>
    <property type="evidence" value="ECO:0007669"/>
    <property type="project" value="UniProtKB-EC"/>
</dbReference>
<proteinExistence type="inferred from homology"/>
<comment type="caution">
    <text evidence="21">The sequence shown here is derived from an EMBL/GenBank/DDBJ whole genome shotgun (WGS) entry which is preliminary data.</text>
</comment>